<dbReference type="STRING" id="333138.LQ50_24910"/>
<dbReference type="PROSITE" id="PS50931">
    <property type="entry name" value="HTH_LYSR"/>
    <property type="match status" value="1"/>
</dbReference>
<dbReference type="InterPro" id="IPR005119">
    <property type="entry name" value="LysR_subst-bd"/>
</dbReference>
<evidence type="ECO:0000256" key="4">
    <source>
        <dbReference type="ARBA" id="ARBA00023163"/>
    </source>
</evidence>
<evidence type="ECO:0000256" key="1">
    <source>
        <dbReference type="ARBA" id="ARBA00009437"/>
    </source>
</evidence>
<dbReference type="Gene3D" id="3.40.190.10">
    <property type="entry name" value="Periplasmic binding protein-like II"/>
    <property type="match status" value="2"/>
</dbReference>
<dbReference type="PANTHER" id="PTHR30346:SF0">
    <property type="entry name" value="HCA OPERON TRANSCRIPTIONAL ACTIVATOR HCAR"/>
    <property type="match status" value="1"/>
</dbReference>
<dbReference type="eggNOG" id="COG0583">
    <property type="taxonomic scope" value="Bacteria"/>
</dbReference>
<dbReference type="PANTHER" id="PTHR30346">
    <property type="entry name" value="TRANSCRIPTIONAL DUAL REGULATOR HCAR-RELATED"/>
    <property type="match status" value="1"/>
</dbReference>
<dbReference type="Pfam" id="PF00126">
    <property type="entry name" value="HTH_1"/>
    <property type="match status" value="1"/>
</dbReference>
<evidence type="ECO:0000313" key="6">
    <source>
        <dbReference type="EMBL" id="KHF37874.1"/>
    </source>
</evidence>
<gene>
    <name evidence="6" type="ORF">LQ50_24910</name>
</gene>
<evidence type="ECO:0000256" key="2">
    <source>
        <dbReference type="ARBA" id="ARBA00023015"/>
    </source>
</evidence>
<dbReference type="EMBL" id="JRJU01000065">
    <property type="protein sequence ID" value="KHF37874.1"/>
    <property type="molecule type" value="Genomic_DNA"/>
</dbReference>
<dbReference type="PRINTS" id="PR00039">
    <property type="entry name" value="HTHLYSR"/>
</dbReference>
<dbReference type="InterPro" id="IPR036388">
    <property type="entry name" value="WH-like_DNA-bd_sf"/>
</dbReference>
<dbReference type="CDD" id="cd05466">
    <property type="entry name" value="PBP2_LTTR_substrate"/>
    <property type="match status" value="1"/>
</dbReference>
<dbReference type="GO" id="GO:0032993">
    <property type="term" value="C:protein-DNA complex"/>
    <property type="evidence" value="ECO:0007669"/>
    <property type="project" value="TreeGrafter"/>
</dbReference>
<reference evidence="6 7" key="1">
    <citation type="submission" date="2014-09" db="EMBL/GenBank/DDBJ databases">
        <title>Genome sequencing and annotation of Bacillus Okhensis strain Kh10-101T.</title>
        <authorList>
            <person name="Prakash J.S."/>
        </authorList>
    </citation>
    <scope>NUCLEOTIDE SEQUENCE [LARGE SCALE GENOMIC DNA]</scope>
    <source>
        <strain evidence="7">Kh10-101T</strain>
    </source>
</reference>
<protein>
    <submittedName>
        <fullName evidence="6">LysR family transcriptional regulator</fullName>
    </submittedName>
</protein>
<comment type="similarity">
    <text evidence="1">Belongs to the LysR transcriptional regulatory family.</text>
</comment>
<accession>A0A0B0ICY6</accession>
<dbReference type="GO" id="GO:0003700">
    <property type="term" value="F:DNA-binding transcription factor activity"/>
    <property type="evidence" value="ECO:0007669"/>
    <property type="project" value="InterPro"/>
</dbReference>
<organism evidence="6 7">
    <name type="scientific">Halalkalibacter okhensis</name>
    <dbReference type="NCBI Taxonomy" id="333138"/>
    <lineage>
        <taxon>Bacteria</taxon>
        <taxon>Bacillati</taxon>
        <taxon>Bacillota</taxon>
        <taxon>Bacilli</taxon>
        <taxon>Bacillales</taxon>
        <taxon>Bacillaceae</taxon>
        <taxon>Halalkalibacter</taxon>
    </lineage>
</organism>
<keyword evidence="4" id="KW-0804">Transcription</keyword>
<dbReference type="FunFam" id="1.10.10.10:FF:000001">
    <property type="entry name" value="LysR family transcriptional regulator"/>
    <property type="match status" value="1"/>
</dbReference>
<keyword evidence="7" id="KW-1185">Reference proteome</keyword>
<dbReference type="GO" id="GO:0003677">
    <property type="term" value="F:DNA binding"/>
    <property type="evidence" value="ECO:0007669"/>
    <property type="project" value="UniProtKB-KW"/>
</dbReference>
<name>A0A0B0ICY6_9BACI</name>
<sequence length="303" mass="35016">MTLKQLKYVIEVARSRSINKAAQRLFISQPSLSNALKELEEEVGITIFLRSNQGILITPEGSEFLGYARQVVEQADLLENRYTHTQSPQQHFSVSAQHYAFAVSAFVRLLKNYDREEYEFTLRETRTYEIIDDVKNLRSEVGILYVNDFNKKVIQKFLREGNLIFHELFEAKPHVFISSNNPLGKQEYVTLADLIPYPYLSFEQGDFNSFYFSEEILSTLSRPKNIRVTDRATLFNLLIGLNGYTISTGVISHKLNSRDIIAVPLKVEERINVGYITHKTVTNSLLANIYIQYLKESIEEELR</sequence>
<evidence type="ECO:0000256" key="3">
    <source>
        <dbReference type="ARBA" id="ARBA00023125"/>
    </source>
</evidence>
<keyword evidence="3" id="KW-0238">DNA-binding</keyword>
<proteinExistence type="inferred from homology"/>
<evidence type="ECO:0000313" key="7">
    <source>
        <dbReference type="Proteomes" id="UP000030832"/>
    </source>
</evidence>
<dbReference type="Pfam" id="PF03466">
    <property type="entry name" value="LysR_substrate"/>
    <property type="match status" value="1"/>
</dbReference>
<dbReference type="Proteomes" id="UP000030832">
    <property type="component" value="Unassembled WGS sequence"/>
</dbReference>
<keyword evidence="2" id="KW-0805">Transcription regulation</keyword>
<dbReference type="AlphaFoldDB" id="A0A0B0ICY6"/>
<dbReference type="Gene3D" id="1.10.10.10">
    <property type="entry name" value="Winged helix-like DNA-binding domain superfamily/Winged helix DNA-binding domain"/>
    <property type="match status" value="1"/>
</dbReference>
<dbReference type="InterPro" id="IPR036390">
    <property type="entry name" value="WH_DNA-bd_sf"/>
</dbReference>
<dbReference type="OrthoDB" id="9803735at2"/>
<dbReference type="SUPFAM" id="SSF46785">
    <property type="entry name" value="Winged helix' DNA-binding domain"/>
    <property type="match status" value="1"/>
</dbReference>
<comment type="caution">
    <text evidence="6">The sequence shown here is derived from an EMBL/GenBank/DDBJ whole genome shotgun (WGS) entry which is preliminary data.</text>
</comment>
<dbReference type="SUPFAM" id="SSF53850">
    <property type="entry name" value="Periplasmic binding protein-like II"/>
    <property type="match status" value="1"/>
</dbReference>
<evidence type="ECO:0000259" key="5">
    <source>
        <dbReference type="PROSITE" id="PS50931"/>
    </source>
</evidence>
<feature type="domain" description="HTH lysR-type" evidence="5">
    <location>
        <begin position="1"/>
        <end position="58"/>
    </location>
</feature>
<dbReference type="RefSeq" id="WP_034634038.1">
    <property type="nucleotide sequence ID" value="NZ_JRJU01000065.1"/>
</dbReference>
<dbReference type="InterPro" id="IPR000847">
    <property type="entry name" value="LysR_HTH_N"/>
</dbReference>